<comment type="caution">
    <text evidence="2">The sequence shown here is derived from an EMBL/GenBank/DDBJ whole genome shotgun (WGS) entry which is preliminary data.</text>
</comment>
<evidence type="ECO:0000313" key="3">
    <source>
        <dbReference type="Proteomes" id="UP001439008"/>
    </source>
</evidence>
<protein>
    <recommendedName>
        <fullName evidence="1">GYF domain-containing protein</fullName>
    </recommendedName>
</protein>
<dbReference type="InterPro" id="IPR035445">
    <property type="entry name" value="GYF-like_dom_sf"/>
</dbReference>
<sequence>MAESEKKEKGENGEWFYNDEYRNQKGPVTPEKMGEFYKEGIVQNLTLCWKTGMSEWVQLRKIEELKPFIETFDDDIKDLEKLTNSTIGEKQDIRKKRKRKKKKKWKALKFLRLFVKKTNFLQQ</sequence>
<dbReference type="EMBL" id="JBDODL010001009">
    <property type="protein sequence ID" value="MES1920998.1"/>
    <property type="molecule type" value="Genomic_DNA"/>
</dbReference>
<proteinExistence type="predicted"/>
<keyword evidence="3" id="KW-1185">Reference proteome</keyword>
<evidence type="ECO:0000313" key="2">
    <source>
        <dbReference type="EMBL" id="MES1920998.1"/>
    </source>
</evidence>
<feature type="domain" description="GYF" evidence="1">
    <location>
        <begin position="15"/>
        <end position="65"/>
    </location>
</feature>
<organism evidence="2 3">
    <name type="scientific">Bonamia ostreae</name>
    <dbReference type="NCBI Taxonomy" id="126728"/>
    <lineage>
        <taxon>Eukaryota</taxon>
        <taxon>Sar</taxon>
        <taxon>Rhizaria</taxon>
        <taxon>Endomyxa</taxon>
        <taxon>Ascetosporea</taxon>
        <taxon>Haplosporida</taxon>
        <taxon>Bonamia</taxon>
    </lineage>
</organism>
<dbReference type="Proteomes" id="UP001439008">
    <property type="component" value="Unassembled WGS sequence"/>
</dbReference>
<dbReference type="InterPro" id="IPR025640">
    <property type="entry name" value="GYF_2"/>
</dbReference>
<name>A0ABV2AMV0_9EUKA</name>
<dbReference type="Pfam" id="PF14237">
    <property type="entry name" value="GYF_2"/>
    <property type="match status" value="1"/>
</dbReference>
<accession>A0ABV2AMV0</accession>
<dbReference type="Gene3D" id="3.30.1490.40">
    <property type="match status" value="1"/>
</dbReference>
<reference evidence="2 3" key="1">
    <citation type="journal article" date="2024" name="BMC Biol.">
        <title>Comparative genomics of Ascetosporea gives new insight into the evolutionary basis for animal parasitism in Rhizaria.</title>
        <authorList>
            <person name="Hiltunen Thoren M."/>
            <person name="Onut-Brannstrom I."/>
            <person name="Alfjorden A."/>
            <person name="Peckova H."/>
            <person name="Swords F."/>
            <person name="Hooper C."/>
            <person name="Holzer A.S."/>
            <person name="Bass D."/>
            <person name="Burki F."/>
        </authorList>
    </citation>
    <scope>NUCLEOTIDE SEQUENCE [LARGE SCALE GENOMIC DNA]</scope>
    <source>
        <strain evidence="2">20-A016</strain>
    </source>
</reference>
<gene>
    <name evidence="2" type="ORF">MHBO_002602</name>
</gene>
<evidence type="ECO:0000259" key="1">
    <source>
        <dbReference type="Pfam" id="PF14237"/>
    </source>
</evidence>